<protein>
    <submittedName>
        <fullName evidence="1">Uncharacterized protein</fullName>
    </submittedName>
</protein>
<gene>
    <name evidence="1" type="ORF">PPOP_1257</name>
</gene>
<name>M9LGV6_PAEPP</name>
<dbReference type="Proteomes" id="UP000029453">
    <property type="component" value="Unassembled WGS sequence"/>
</dbReference>
<keyword evidence="2" id="KW-1185">Reference proteome</keyword>
<comment type="caution">
    <text evidence="1">The sequence shown here is derived from an EMBL/GenBank/DDBJ whole genome shotgun (WGS) entry which is preliminary data.</text>
</comment>
<dbReference type="AlphaFoldDB" id="M9LGV6"/>
<dbReference type="EMBL" id="BALG01000054">
    <property type="protein sequence ID" value="GAC41900.1"/>
    <property type="molecule type" value="Genomic_DNA"/>
</dbReference>
<reference evidence="1 2" key="1">
    <citation type="submission" date="2012-10" db="EMBL/GenBank/DDBJ databases">
        <title>Draft Genome Sequence of Paenibacillus popilliae ATCC 14706T.</title>
        <authorList>
            <person name="Iiyama K."/>
            <person name="Mori K."/>
            <person name="Mon H."/>
            <person name="Chieda Y."/>
            <person name="Lee J.M."/>
            <person name="Kusakabe T."/>
            <person name="Tashiro K."/>
            <person name="Asano S."/>
            <person name="Yasunaga-Aoki C."/>
            <person name="Shimizu S."/>
        </authorList>
    </citation>
    <scope>NUCLEOTIDE SEQUENCE [LARGE SCALE GENOMIC DNA]</scope>
    <source>
        <strain evidence="1 2">ATCC 14706</strain>
    </source>
</reference>
<organism evidence="1 2">
    <name type="scientific">Paenibacillus popilliae ATCC 14706</name>
    <dbReference type="NCBI Taxonomy" id="1212764"/>
    <lineage>
        <taxon>Bacteria</taxon>
        <taxon>Bacillati</taxon>
        <taxon>Bacillota</taxon>
        <taxon>Bacilli</taxon>
        <taxon>Bacillales</taxon>
        <taxon>Paenibacillaceae</taxon>
        <taxon>Paenibacillus</taxon>
    </lineage>
</organism>
<sequence>MFGNIKAERAALESTYEDTCTVNRLIQVEDANGITRTKDAPDNVYVDIICALSAKGDSSKQTDVQQHIEYDMQLFAEPDKIFEPGDSVTIKRFGRLNPSAAMELKFEVIGKSMIYATHVQIKLKAVDVA</sequence>
<evidence type="ECO:0000313" key="1">
    <source>
        <dbReference type="EMBL" id="GAC41900.1"/>
    </source>
</evidence>
<accession>M9LGV6</accession>
<proteinExistence type="predicted"/>
<evidence type="ECO:0000313" key="2">
    <source>
        <dbReference type="Proteomes" id="UP000029453"/>
    </source>
</evidence>